<dbReference type="PANTHER" id="PTHR43617:SF22">
    <property type="entry name" value="L-AMINO ACID N-ACETYLTRANSFERASE AAAT"/>
    <property type="match status" value="1"/>
</dbReference>
<gene>
    <name evidence="2" type="ORF">C4N19_03020</name>
</gene>
<protein>
    <submittedName>
        <fullName evidence="2">N-acetyltransferase</fullName>
    </submittedName>
</protein>
<dbReference type="InterPro" id="IPR016181">
    <property type="entry name" value="Acyl_CoA_acyltransferase"/>
</dbReference>
<evidence type="ECO:0000259" key="1">
    <source>
        <dbReference type="PROSITE" id="PS51186"/>
    </source>
</evidence>
<proteinExistence type="predicted"/>
<feature type="domain" description="N-acetyltransferase" evidence="1">
    <location>
        <begin position="9"/>
        <end position="214"/>
    </location>
</feature>
<dbReference type="SUPFAM" id="SSF55729">
    <property type="entry name" value="Acyl-CoA N-acyltransferases (Nat)"/>
    <property type="match status" value="1"/>
</dbReference>
<dbReference type="Proteomes" id="UP000240258">
    <property type="component" value="Chromosome"/>
</dbReference>
<dbReference type="PANTHER" id="PTHR43617">
    <property type="entry name" value="L-AMINO ACID N-ACETYLTRANSFERASE"/>
    <property type="match status" value="1"/>
</dbReference>
<reference evidence="3" key="1">
    <citation type="journal article" date="2018" name="MSphere">
        <title>Fusobacterium Genomics Using MinION and Illumina Sequencing Enables Genome Completion and Correction.</title>
        <authorList>
            <person name="Todd S.M."/>
            <person name="Settlage R.E."/>
            <person name="Lahmers K.K."/>
            <person name="Slade D.J."/>
        </authorList>
    </citation>
    <scope>NUCLEOTIDE SEQUENCE [LARGE SCALE GENOMIC DNA]</scope>
    <source>
        <strain evidence="3">ATCC 9817</strain>
    </source>
</reference>
<evidence type="ECO:0000313" key="2">
    <source>
        <dbReference type="EMBL" id="AVQ18140.1"/>
    </source>
</evidence>
<dbReference type="EMBL" id="CP028102">
    <property type="protein sequence ID" value="AVQ18140.1"/>
    <property type="molecule type" value="Genomic_DNA"/>
</dbReference>
<evidence type="ECO:0000313" key="3">
    <source>
        <dbReference type="Proteomes" id="UP000240258"/>
    </source>
</evidence>
<name>A0ABM6TU61_FUSMR</name>
<dbReference type="Gene3D" id="3.40.630.30">
    <property type="match status" value="1"/>
</dbReference>
<organism evidence="2 3">
    <name type="scientific">Fusobacterium mortiferum ATCC 9817</name>
    <dbReference type="NCBI Taxonomy" id="469616"/>
    <lineage>
        <taxon>Bacteria</taxon>
        <taxon>Fusobacteriati</taxon>
        <taxon>Fusobacteriota</taxon>
        <taxon>Fusobacteriia</taxon>
        <taxon>Fusobacteriales</taxon>
        <taxon>Fusobacteriaceae</taxon>
        <taxon>Fusobacterium</taxon>
    </lineage>
</organism>
<dbReference type="PROSITE" id="PS51186">
    <property type="entry name" value="GNAT"/>
    <property type="match status" value="1"/>
</dbReference>
<keyword evidence="3" id="KW-1185">Reference proteome</keyword>
<dbReference type="Pfam" id="PF00583">
    <property type="entry name" value="Acetyltransf_1"/>
    <property type="match status" value="1"/>
</dbReference>
<dbReference type="InterPro" id="IPR050276">
    <property type="entry name" value="MshD_Acetyltransferase"/>
</dbReference>
<sequence>MLERGIVVIIYRKVKKEDLNQIAKIHKEAFPDYFLTIFGEELLYEFYNQYFLNNNIFVVAEENNKIIGFILGNNSDIPRKKFFNENFYRISLKMIFELLKLNKNLWNGIFQRVFFIKEAIISKFRKNIKSEERIIQNKKSYRLLSIAVNPKIKGKNIAVEMEKYFCEELLKVGIEEVGLSVKKENIRAIKFYEKCEYLIEKNEKELIYYIKNLK</sequence>
<dbReference type="InterPro" id="IPR000182">
    <property type="entry name" value="GNAT_dom"/>
</dbReference>
<accession>A0ABM6TU61</accession>